<sequence length="342" mass="37661">MKKTVCSLSILAATSVIATQAFASNEVNLYSARQESLILPLLENFTEDTGIAVNLITGSDDQLLRRLQVEGDASPADLFITVDAGRLHRAKEAGVLQPVESDVLNEKVPSNLKNSDNYWYSLSQRARVIFYAKDRVDPAELSRYENLADSKWKGRLCIRSSGNIYNQSLVASMIEVDGAANTQEWINGLVKNFARPPVGGDTDQLKAVAAGECDIAVANTYYFGRLVNSKKAEDRAIAEKLGLFWPNQGKGDRGAHVNVSGIGVTASSENKENAVKLIEYLLSDKSQTWYAEVNNEYPVVRGNPFPTSLVKYGEFKSDQLNLTKLGENNRQAVEMMDIAGWK</sequence>
<dbReference type="PIRSF" id="PIRSF002825">
    <property type="entry name" value="CfbpA"/>
    <property type="match status" value="1"/>
</dbReference>
<organism evidence="4 5">
    <name type="scientific">Marinomonas phaeophyticola</name>
    <dbReference type="NCBI Taxonomy" id="3004091"/>
    <lineage>
        <taxon>Bacteria</taxon>
        <taxon>Pseudomonadati</taxon>
        <taxon>Pseudomonadota</taxon>
        <taxon>Gammaproteobacteria</taxon>
        <taxon>Oceanospirillales</taxon>
        <taxon>Oceanospirillaceae</taxon>
        <taxon>Marinomonas</taxon>
    </lineage>
</organism>
<dbReference type="Pfam" id="PF01547">
    <property type="entry name" value="SBP_bac_1"/>
    <property type="match status" value="1"/>
</dbReference>
<accession>A0ABT4JUS7</accession>
<feature type="signal peptide" evidence="3">
    <location>
        <begin position="1"/>
        <end position="23"/>
    </location>
</feature>
<evidence type="ECO:0000256" key="3">
    <source>
        <dbReference type="SAM" id="SignalP"/>
    </source>
</evidence>
<proteinExistence type="inferred from homology"/>
<keyword evidence="5" id="KW-1185">Reference proteome</keyword>
<comment type="caution">
    <text evidence="4">The sequence shown here is derived from an EMBL/GenBank/DDBJ whole genome shotgun (WGS) entry which is preliminary data.</text>
</comment>
<evidence type="ECO:0000256" key="2">
    <source>
        <dbReference type="ARBA" id="ARBA00022729"/>
    </source>
</evidence>
<dbReference type="PANTHER" id="PTHR30006:SF15">
    <property type="entry name" value="IRON-UTILIZATION PERIPLASMIC PROTEIN"/>
    <property type="match status" value="1"/>
</dbReference>
<gene>
    <name evidence="4" type="ORF">O1D97_10705</name>
</gene>
<comment type="similarity">
    <text evidence="1">Belongs to the bacterial solute-binding protein 1 family.</text>
</comment>
<feature type="chain" id="PRO_5046271427" evidence="3">
    <location>
        <begin position="24"/>
        <end position="342"/>
    </location>
</feature>
<dbReference type="SUPFAM" id="SSF53850">
    <property type="entry name" value="Periplasmic binding protein-like II"/>
    <property type="match status" value="1"/>
</dbReference>
<dbReference type="InterPro" id="IPR026045">
    <property type="entry name" value="Ferric-bd"/>
</dbReference>
<protein>
    <submittedName>
        <fullName evidence="4">Fe(3+) ABC transporter substrate-binding protein</fullName>
    </submittedName>
</protein>
<dbReference type="InterPro" id="IPR006059">
    <property type="entry name" value="SBP"/>
</dbReference>
<dbReference type="EMBL" id="JAPUBN010000016">
    <property type="protein sequence ID" value="MCZ2722104.1"/>
    <property type="molecule type" value="Genomic_DNA"/>
</dbReference>
<evidence type="ECO:0000256" key="1">
    <source>
        <dbReference type="ARBA" id="ARBA00008520"/>
    </source>
</evidence>
<reference evidence="4" key="1">
    <citation type="submission" date="2022-12" db="EMBL/GenBank/DDBJ databases">
        <title>Marinomonas 15G1-11 sp. nov, isolated from marine algae.</title>
        <authorList>
            <person name="Butt M."/>
            <person name="Choi D.G."/>
            <person name="Kim J.M."/>
            <person name="Lee J.K."/>
            <person name="Baek J.H."/>
            <person name="Jeon C.O."/>
        </authorList>
    </citation>
    <scope>NUCLEOTIDE SEQUENCE</scope>
    <source>
        <strain evidence="4">15G1-11</strain>
    </source>
</reference>
<dbReference type="Proteomes" id="UP001149719">
    <property type="component" value="Unassembled WGS sequence"/>
</dbReference>
<evidence type="ECO:0000313" key="5">
    <source>
        <dbReference type="Proteomes" id="UP001149719"/>
    </source>
</evidence>
<name>A0ABT4JUS7_9GAMM</name>
<dbReference type="Gene3D" id="3.40.190.10">
    <property type="entry name" value="Periplasmic binding protein-like II"/>
    <property type="match status" value="2"/>
</dbReference>
<dbReference type="CDD" id="cd13542">
    <property type="entry name" value="PBP2_FutA1_ilke"/>
    <property type="match status" value="1"/>
</dbReference>
<dbReference type="RefSeq" id="WP_269125480.1">
    <property type="nucleotide sequence ID" value="NZ_JAPUBN010000016.1"/>
</dbReference>
<dbReference type="PANTHER" id="PTHR30006">
    <property type="entry name" value="THIAMINE-BINDING PERIPLASMIC PROTEIN-RELATED"/>
    <property type="match status" value="1"/>
</dbReference>
<keyword evidence="2 3" id="KW-0732">Signal</keyword>
<evidence type="ECO:0000313" key="4">
    <source>
        <dbReference type="EMBL" id="MCZ2722104.1"/>
    </source>
</evidence>